<dbReference type="Proteomes" id="UP000316238">
    <property type="component" value="Unassembled WGS sequence"/>
</dbReference>
<evidence type="ECO:0000313" key="1">
    <source>
        <dbReference type="EMBL" id="TAA74500.1"/>
    </source>
</evidence>
<proteinExistence type="predicted"/>
<dbReference type="AlphaFoldDB" id="A0A521G0F4"/>
<dbReference type="GO" id="GO:0016740">
    <property type="term" value="F:transferase activity"/>
    <property type="evidence" value="ECO:0007669"/>
    <property type="project" value="UniProtKB-KW"/>
</dbReference>
<organism evidence="1 2">
    <name type="scientific">Candidatus Electronema aureum</name>
    <dbReference type="NCBI Taxonomy" id="2005002"/>
    <lineage>
        <taxon>Bacteria</taxon>
        <taxon>Pseudomonadati</taxon>
        <taxon>Thermodesulfobacteriota</taxon>
        <taxon>Desulfobulbia</taxon>
        <taxon>Desulfobulbales</taxon>
        <taxon>Desulfobulbaceae</taxon>
        <taxon>Candidatus Electronema</taxon>
    </lineage>
</organism>
<dbReference type="Pfam" id="PF08780">
    <property type="entry name" value="NTase_sub_bind"/>
    <property type="match status" value="1"/>
</dbReference>
<dbReference type="SUPFAM" id="SSF81593">
    <property type="entry name" value="Nucleotidyltransferase substrate binding subunit/domain"/>
    <property type="match status" value="1"/>
</dbReference>
<dbReference type="InterPro" id="IPR010235">
    <property type="entry name" value="HepT"/>
</dbReference>
<reference evidence="1" key="1">
    <citation type="submission" date="2017-07" db="EMBL/GenBank/DDBJ databases">
        <title>The cable genome - Insights into the physiology and evolution of filamentous bacteria capable of sulfide oxidation via long distance electron transfer.</title>
        <authorList>
            <person name="Thorup C."/>
            <person name="Bjerg J.T."/>
            <person name="Schreiber L."/>
            <person name="Nielsen L.P."/>
            <person name="Kjeldsen K.U."/>
            <person name="Boesen T."/>
            <person name="Boggild A."/>
            <person name="Meysman F."/>
            <person name="Geelhoed J."/>
            <person name="Schramm A."/>
        </authorList>
    </citation>
    <scope>NUCLEOTIDE SEQUENCE [LARGE SCALE GENOMIC DNA]</scope>
    <source>
        <strain evidence="1">GS</strain>
    </source>
</reference>
<protein>
    <submittedName>
        <fullName evidence="1">Nucleotidyltransferase substrate binding protein, HI0074 family</fullName>
    </submittedName>
</protein>
<gene>
    <name evidence="1" type="ORF">CDV28_1243</name>
</gene>
<keyword evidence="2" id="KW-1185">Reference proteome</keyword>
<sequence length="140" mass="16314">MAALQTEYFARCIGTLERAFKALHDLSPDDDLHDIYRAACVKEFEIILEQTGKLLKKCLKPYFATPKQVDQLNFKDIFRHAAKHGLMELEESERWLLYRDNRNETSHDYGAGFADDTLTLLPQFIADAYRMNELINQCHD</sequence>
<name>A0A521G0F4_9BACT</name>
<accession>A0A521G0F4</accession>
<dbReference type="Gene3D" id="1.20.120.330">
    <property type="entry name" value="Nucleotidyltransferases domain 2"/>
    <property type="match status" value="1"/>
</dbReference>
<evidence type="ECO:0000313" key="2">
    <source>
        <dbReference type="Proteomes" id="UP000316238"/>
    </source>
</evidence>
<comment type="caution">
    <text evidence="1">The sequence shown here is derived from an EMBL/GenBank/DDBJ whole genome shotgun (WGS) entry which is preliminary data.</text>
</comment>
<dbReference type="EMBL" id="NQJD01000024">
    <property type="protein sequence ID" value="TAA74500.1"/>
    <property type="molecule type" value="Genomic_DNA"/>
</dbReference>